<accession>A0ACC0TU22</accession>
<proteinExistence type="predicted"/>
<gene>
    <name evidence="1" type="ORF">F5148DRAFT_1379672</name>
</gene>
<protein>
    <submittedName>
        <fullName evidence="1">Uncharacterized protein</fullName>
    </submittedName>
</protein>
<name>A0ACC0TU22_9AGAM</name>
<organism evidence="1 2">
    <name type="scientific">Russula earlei</name>
    <dbReference type="NCBI Taxonomy" id="71964"/>
    <lineage>
        <taxon>Eukaryota</taxon>
        <taxon>Fungi</taxon>
        <taxon>Dikarya</taxon>
        <taxon>Basidiomycota</taxon>
        <taxon>Agaricomycotina</taxon>
        <taxon>Agaricomycetes</taxon>
        <taxon>Russulales</taxon>
        <taxon>Russulaceae</taxon>
        <taxon>Russula</taxon>
    </lineage>
</organism>
<dbReference type="Proteomes" id="UP001207468">
    <property type="component" value="Unassembled WGS sequence"/>
</dbReference>
<keyword evidence="2" id="KW-1185">Reference proteome</keyword>
<comment type="caution">
    <text evidence="1">The sequence shown here is derived from an EMBL/GenBank/DDBJ whole genome shotgun (WGS) entry which is preliminary data.</text>
</comment>
<sequence length="894" mass="94587">MSDVSTYFRQASRPNGCPFCAQPGHGVRWCTIAEEYCYTGRIVIINSRLHLPNRQPIPISSNGRGLKDAVDAWLAANNAQVFSYPATPTAPTPVTLPSFHHPPSPRDASIITPTQLRYLQQELEDLIATSSRLQMRDRRDVLDYGRSFQEICEPLVSARCLSYDERDRAFWLGLHPDDRKMVSRRLGPWRMNEQRGQFVEFRETFDTLVKIFSQPPCDIRWERGPHSLRQDPRRDFAFETPEQENCQPVALTPADVLAPPAPMLPAAASTAAVAVAPVVSVSPTAPVSRPAAPVTSASPTDVLVPHATVSAPVLSAHAPSVAVSAPVSSAPTPSVAISAPPASILASPVNVSPPAAAPSVITSGPSATDTGAQASVAATPSASALPVPPTAPALVSRSAAPTPSVASALSVSAAATAPPVLPAVTVAPALDQSAAAAVLLALPAALVSSAAPVASASATDVLAPHAAASTTVSLATTATPLSATAAVAPASPSVVASAPSASVVAPALSAAASLVSPSAFVSAPAASVSVSRDTSIAAPSQHLATSTTPEDQEGLGHEPSHDTPQQEQQQPPRRRRRKSRRRHQQHTTRRIPHRLPVRSRALTHVCCRHLQWRRPHHRRRRMTTNVTPAQAAPRIFLPKSSPPTSLSTNSRSPPTSSLLDNAAHSVPTLAARTPRQAPLTSPFRTRIPGHSGSLLAMTQTTHLTRRTHHKTTPSPRSRRLATTLALISSASVSHDPHPPAPPPFVSSPTTDATTQAAVTAATNQTQKVQSLAFGRLTEDGQNFKPPGGLAFIPCQQLHTHTHAPATSLVPNFKPFLPTTHMPNAHKTRLRARLSATDRIAALATDHAPTSRACLPPHTRRQDPDDRIAHPSPYAHAPHAPAHATRFRVKPFTIA</sequence>
<dbReference type="EMBL" id="JAGFNK010000628">
    <property type="protein sequence ID" value="KAI9446887.1"/>
    <property type="molecule type" value="Genomic_DNA"/>
</dbReference>
<reference evidence="1" key="1">
    <citation type="submission" date="2021-03" db="EMBL/GenBank/DDBJ databases">
        <title>Evolutionary priming and transition to the ectomycorrhizal habit in an iconic lineage of mushroom-forming fungi: is preadaptation a requirement?</title>
        <authorList>
            <consortium name="DOE Joint Genome Institute"/>
            <person name="Looney B.P."/>
            <person name="Miyauchi S."/>
            <person name="Morin E."/>
            <person name="Drula E."/>
            <person name="Courty P.E."/>
            <person name="Chicoki N."/>
            <person name="Fauchery L."/>
            <person name="Kohler A."/>
            <person name="Kuo A."/>
            <person name="LaButti K."/>
            <person name="Pangilinan J."/>
            <person name="Lipzen A."/>
            <person name="Riley R."/>
            <person name="Andreopoulos W."/>
            <person name="He G."/>
            <person name="Johnson J."/>
            <person name="Barry K.W."/>
            <person name="Grigoriev I.V."/>
            <person name="Nagy L."/>
            <person name="Hibbett D."/>
            <person name="Henrissat B."/>
            <person name="Matheny P.B."/>
            <person name="Labbe J."/>
            <person name="Martin A.F."/>
        </authorList>
    </citation>
    <scope>NUCLEOTIDE SEQUENCE</scope>
    <source>
        <strain evidence="1">BPL698</strain>
    </source>
</reference>
<evidence type="ECO:0000313" key="1">
    <source>
        <dbReference type="EMBL" id="KAI9446887.1"/>
    </source>
</evidence>
<evidence type="ECO:0000313" key="2">
    <source>
        <dbReference type="Proteomes" id="UP001207468"/>
    </source>
</evidence>